<dbReference type="VEuPathDB" id="FungiDB:MFRU_018g00840"/>
<dbReference type="EMBL" id="VICG01000005">
    <property type="protein sequence ID" value="KAA8572059.1"/>
    <property type="molecule type" value="Genomic_DNA"/>
</dbReference>
<accession>A0A5M9JVB1</accession>
<reference evidence="1 2" key="1">
    <citation type="submission" date="2019-06" db="EMBL/GenBank/DDBJ databases">
        <title>Genome Sequence of the Brown Rot Fungal Pathogen Monilinia fructicola.</title>
        <authorList>
            <person name="De Miccolis Angelini R.M."/>
            <person name="Landi L."/>
            <person name="Abate D."/>
            <person name="Pollastro S."/>
            <person name="Romanazzi G."/>
            <person name="Faretra F."/>
        </authorList>
    </citation>
    <scope>NUCLEOTIDE SEQUENCE [LARGE SCALE GENOMIC DNA]</scope>
    <source>
        <strain evidence="1 2">Mfrc123</strain>
    </source>
</reference>
<comment type="caution">
    <text evidence="1">The sequence shown here is derived from an EMBL/GenBank/DDBJ whole genome shotgun (WGS) entry which is preliminary data.</text>
</comment>
<sequence length="388" mass="43775">MGTVAVLRDPTTHMTEVNFAADIEGKTLDVSHIKFSDTYPVSGSTGKDPRLTFGVEFEMALGTLRDVCENPSPKDGRKVYGVARAINSPPLDYDPRPSSFGDSSLAERAYRAKNRRFVYESIAQTLNCAGFPAVHMEDPEYQTHGYTTAMTDKWIIGTDLSIDCPDEKIYDFHKIEIKSPVFLLQRRGFVRCYKGTCGPFYGPQRNGSIPFTLFTADSTRFCLSFRRCSTLGREIGDQSLEDPEGEVLEWILARAPPSVEELLDTICIHSGAYNFVNLQPNYNVESIKRTIEFRQHEATLDAERVKQWVRVCVGLVKASASAEPTILDPYLRKLVHTKREKLRVGDILSELGLKTSGVYYRAQVPRERPPVRAVVKELWEKTTRFVKG</sequence>
<dbReference type="Proteomes" id="UP000322873">
    <property type="component" value="Unassembled WGS sequence"/>
</dbReference>
<dbReference type="Pfam" id="PF12224">
    <property type="entry name" value="Amidoligase_2"/>
    <property type="match status" value="1"/>
</dbReference>
<evidence type="ECO:0000313" key="1">
    <source>
        <dbReference type="EMBL" id="KAA8572059.1"/>
    </source>
</evidence>
<keyword evidence="2" id="KW-1185">Reference proteome</keyword>
<dbReference type="AlphaFoldDB" id="A0A5M9JVB1"/>
<dbReference type="PANTHER" id="PTHR36847">
    <property type="entry name" value="AMIDOLIGASE ENZYME"/>
    <property type="match status" value="1"/>
</dbReference>
<evidence type="ECO:0000313" key="2">
    <source>
        <dbReference type="Proteomes" id="UP000322873"/>
    </source>
</evidence>
<organism evidence="1 2">
    <name type="scientific">Monilinia fructicola</name>
    <name type="common">Brown rot fungus</name>
    <name type="synonym">Ciboria fructicola</name>
    <dbReference type="NCBI Taxonomy" id="38448"/>
    <lineage>
        <taxon>Eukaryota</taxon>
        <taxon>Fungi</taxon>
        <taxon>Dikarya</taxon>
        <taxon>Ascomycota</taxon>
        <taxon>Pezizomycotina</taxon>
        <taxon>Leotiomycetes</taxon>
        <taxon>Helotiales</taxon>
        <taxon>Sclerotiniaceae</taxon>
        <taxon>Monilinia</taxon>
    </lineage>
</organism>
<gene>
    <name evidence="1" type="ORF">EYC84_001984</name>
</gene>
<proteinExistence type="predicted"/>
<protein>
    <submittedName>
        <fullName evidence="1">Uncharacterized protein</fullName>
    </submittedName>
</protein>
<dbReference type="InterPro" id="IPR022025">
    <property type="entry name" value="Amidoligase_2"/>
</dbReference>
<dbReference type="PANTHER" id="PTHR36847:SF1">
    <property type="entry name" value="AMIDOLIGASE ENZYME"/>
    <property type="match status" value="1"/>
</dbReference>
<name>A0A5M9JVB1_MONFR</name>